<evidence type="ECO:0000313" key="3">
    <source>
        <dbReference type="EMBL" id="PCF97577.1"/>
    </source>
</evidence>
<dbReference type="InterPro" id="IPR051267">
    <property type="entry name" value="STEAP_metalloreductase"/>
</dbReference>
<keyword evidence="4" id="KW-1185">Reference proteome</keyword>
<dbReference type="InterPro" id="IPR028939">
    <property type="entry name" value="P5C_Rdtase_cat_N"/>
</dbReference>
<gene>
    <name evidence="3" type="ORF">CPA45_02275</name>
</gene>
<dbReference type="OrthoDB" id="1523398at2"/>
<evidence type="ECO:0000313" key="4">
    <source>
        <dbReference type="Proteomes" id="UP000218677"/>
    </source>
</evidence>
<keyword evidence="1" id="KW-0560">Oxidoreductase</keyword>
<accession>A0A2A4HT42</accession>
<dbReference type="SUPFAM" id="SSF51735">
    <property type="entry name" value="NAD(P)-binding Rossmann-fold domains"/>
    <property type="match status" value="1"/>
</dbReference>
<proteinExistence type="predicted"/>
<dbReference type="AlphaFoldDB" id="A0A2A4HT42"/>
<dbReference type="Proteomes" id="UP000218677">
    <property type="component" value="Unassembled WGS sequence"/>
</dbReference>
<sequence length="248" mass="26436">MKIGVIGTGNIGGSLARKLATAGHQVRVANSKGPDDVRPFADEIGAEAADTHGAVDRVELVILAIPLSAIATLPKMLFENTPQATPIVSTSNYYPELGDPCIPDIDSGQVESVWVAEQLGRPVIKAFNNILAYSLVELGRPRGAEDRLAVAVAGDDVNQKQKVMGLVDEVGFDPVDGGTLDESWRQQPSTPSYCCDWDAETMRKALAAAVEGEAPRKRAQLPEQFTVLGSNPTHADVVALNRSLNWPA</sequence>
<evidence type="ECO:0000259" key="2">
    <source>
        <dbReference type="Pfam" id="PF03807"/>
    </source>
</evidence>
<dbReference type="EMBL" id="NWUX01000001">
    <property type="protein sequence ID" value="PCF97577.1"/>
    <property type="molecule type" value="Genomic_DNA"/>
</dbReference>
<evidence type="ECO:0000256" key="1">
    <source>
        <dbReference type="ARBA" id="ARBA00023002"/>
    </source>
</evidence>
<dbReference type="Pfam" id="PF03807">
    <property type="entry name" value="F420_oxidored"/>
    <property type="match status" value="1"/>
</dbReference>
<name>A0A2A4HT42_9GAMM</name>
<dbReference type="PANTHER" id="PTHR14239">
    <property type="entry name" value="DUDULIN-RELATED"/>
    <property type="match status" value="1"/>
</dbReference>
<reference evidence="4" key="1">
    <citation type="submission" date="2017-09" db="EMBL/GenBank/DDBJ databases">
        <authorList>
            <person name="Cho G.-S."/>
            <person name="Oguntoyinbo F.A."/>
            <person name="Cnockaert M."/>
            <person name="Kabisch J."/>
            <person name="Neve H."/>
            <person name="Bockelmann W."/>
            <person name="Wenning M."/>
            <person name="Franz C.M."/>
            <person name="Vandamme P."/>
        </authorList>
    </citation>
    <scope>NUCLEOTIDE SEQUENCE [LARGE SCALE GENOMIC DNA]</scope>
    <source>
        <strain evidence="4">MBT G8648</strain>
    </source>
</reference>
<dbReference type="GO" id="GO:0016491">
    <property type="term" value="F:oxidoreductase activity"/>
    <property type="evidence" value="ECO:0007669"/>
    <property type="project" value="UniProtKB-KW"/>
</dbReference>
<comment type="caution">
    <text evidence="3">The sequence shown here is derived from an EMBL/GenBank/DDBJ whole genome shotgun (WGS) entry which is preliminary data.</text>
</comment>
<protein>
    <submittedName>
        <fullName evidence="3">3-hydroxyisobutyrate dehydrogenase</fullName>
    </submittedName>
</protein>
<dbReference type="RefSeq" id="WP_096649923.1">
    <property type="nucleotide sequence ID" value="NZ_NWUX01000001.1"/>
</dbReference>
<dbReference type="Gene3D" id="3.40.50.720">
    <property type="entry name" value="NAD(P)-binding Rossmann-like Domain"/>
    <property type="match status" value="1"/>
</dbReference>
<feature type="domain" description="Pyrroline-5-carboxylate reductase catalytic N-terminal" evidence="2">
    <location>
        <begin position="2"/>
        <end position="93"/>
    </location>
</feature>
<organism evidence="3 4">
    <name type="scientific">Vreelandella nigrificans</name>
    <dbReference type="NCBI Taxonomy" id="2042704"/>
    <lineage>
        <taxon>Bacteria</taxon>
        <taxon>Pseudomonadati</taxon>
        <taxon>Pseudomonadota</taxon>
        <taxon>Gammaproteobacteria</taxon>
        <taxon>Oceanospirillales</taxon>
        <taxon>Halomonadaceae</taxon>
        <taxon>Vreelandella</taxon>
    </lineage>
</organism>
<dbReference type="InterPro" id="IPR036291">
    <property type="entry name" value="NAD(P)-bd_dom_sf"/>
</dbReference>